<feature type="transmembrane region" description="Helical" evidence="5">
    <location>
        <begin position="187"/>
        <end position="206"/>
    </location>
</feature>
<dbReference type="Proteomes" id="UP001372834">
    <property type="component" value="Unassembled WGS sequence"/>
</dbReference>
<feature type="domain" description="SLC26A/SulP transporter" evidence="6">
    <location>
        <begin position="34"/>
        <end position="428"/>
    </location>
</feature>
<dbReference type="Gene3D" id="3.30.750.24">
    <property type="entry name" value="STAS domain"/>
    <property type="match status" value="1"/>
</dbReference>
<name>A0AAN8XLL0_POLSC</name>
<keyword evidence="3 5" id="KW-1133">Transmembrane helix</keyword>
<dbReference type="InterPro" id="IPR036513">
    <property type="entry name" value="STAS_dom_sf"/>
</dbReference>
<proteinExistence type="predicted"/>
<evidence type="ECO:0000313" key="7">
    <source>
        <dbReference type="EMBL" id="KAK6643014.1"/>
    </source>
</evidence>
<feature type="transmembrane region" description="Helical" evidence="5">
    <location>
        <begin position="227"/>
        <end position="250"/>
    </location>
</feature>
<dbReference type="InterPro" id="IPR001902">
    <property type="entry name" value="SLC26A/SulP_fam"/>
</dbReference>
<feature type="transmembrane region" description="Helical" evidence="5">
    <location>
        <begin position="295"/>
        <end position="318"/>
    </location>
</feature>
<comment type="caution">
    <text evidence="7">The sequence shown here is derived from an EMBL/GenBank/DDBJ whole genome shotgun (WGS) entry which is preliminary data.</text>
</comment>
<dbReference type="EMBL" id="JAWJWE010000002">
    <property type="protein sequence ID" value="KAK6643014.1"/>
    <property type="molecule type" value="Genomic_DNA"/>
</dbReference>
<feature type="transmembrane region" description="Helical" evidence="5">
    <location>
        <begin position="364"/>
        <end position="382"/>
    </location>
</feature>
<feature type="transmembrane region" description="Helical" evidence="5">
    <location>
        <begin position="330"/>
        <end position="352"/>
    </location>
</feature>
<evidence type="ECO:0000256" key="2">
    <source>
        <dbReference type="ARBA" id="ARBA00022692"/>
    </source>
</evidence>
<feature type="transmembrane region" description="Helical" evidence="5">
    <location>
        <begin position="394"/>
        <end position="415"/>
    </location>
</feature>
<feature type="transmembrane region" description="Helical" evidence="5">
    <location>
        <begin position="34"/>
        <end position="55"/>
    </location>
</feature>
<comment type="subcellular location">
    <subcellularLocation>
        <location evidence="1">Membrane</location>
        <topology evidence="1">Multi-pass membrane protein</topology>
    </subcellularLocation>
</comment>
<feature type="transmembrane region" description="Helical" evidence="5">
    <location>
        <begin position="109"/>
        <end position="136"/>
    </location>
</feature>
<dbReference type="InterPro" id="IPR011547">
    <property type="entry name" value="SLC26A/SulP_dom"/>
</dbReference>
<evidence type="ECO:0000313" key="8">
    <source>
        <dbReference type="Proteomes" id="UP001372834"/>
    </source>
</evidence>
<dbReference type="GO" id="GO:0008271">
    <property type="term" value="F:secondary active sulfate transmembrane transporter activity"/>
    <property type="evidence" value="ECO:0007669"/>
    <property type="project" value="InterPro"/>
</dbReference>
<sequence>MSGDEPKKTSFWKQRLTRHVPVLSWIRNYKKSDFVADMIAGITLGLTLIPQSVAYAALAGVSAEYGLYSSFMGGFIYFLFGTVREVSVGPTSLIALLTFEFTRDLPIEFVFLLALFCGIIEFTAGLLQLGFLVNFIPTPVITSFQSATAIIIVTSQMKSFFGVPKFKYGKFLNNIYNVMKRIGQANLGDVVLSICCCIFLLSLRKLNDLKIMKSKKLSKKQNILKKALWFTSISRNALCVFLSCFVAYAFTKDGGVAPFKLSGSIPSGLPSFRPPPTSIQLGNQTMSFFEMVYEISPGLLVIPLISILANVTIAKAYAAGSPVDATQEMITLGLVNMGGSLFGAFPCCGAFTRSAVASSSGVRTPLAGLFTSTLILLVIKFLTPYFYYIPTATLASVLICAVVFMIDVKTMWLLWKGNKRDFICAMVTFFSGLLIGIQVGLALGIVFSLAHLLYMWARPSIAIAIKATPKGSYYLVTPDIGLFFPSNDFLRREIITRCDQNIPIAIDFLRMKGIDYTSSQGIKELSTYYKSRDRRLAFINMSRDIYTVLKNSRVELQLKECIQYSAEEELRDVLFHTDNPDGAIAILAEDITKAAVELQDIPEQKTLI</sequence>
<organism evidence="7 8">
    <name type="scientific">Polyplax serrata</name>
    <name type="common">Common mouse louse</name>
    <dbReference type="NCBI Taxonomy" id="468196"/>
    <lineage>
        <taxon>Eukaryota</taxon>
        <taxon>Metazoa</taxon>
        <taxon>Ecdysozoa</taxon>
        <taxon>Arthropoda</taxon>
        <taxon>Hexapoda</taxon>
        <taxon>Insecta</taxon>
        <taxon>Pterygota</taxon>
        <taxon>Neoptera</taxon>
        <taxon>Paraneoptera</taxon>
        <taxon>Psocodea</taxon>
        <taxon>Troctomorpha</taxon>
        <taxon>Phthiraptera</taxon>
        <taxon>Anoplura</taxon>
        <taxon>Polyplacidae</taxon>
        <taxon>Polyplax</taxon>
    </lineage>
</organism>
<protein>
    <recommendedName>
        <fullName evidence="6">SLC26A/SulP transporter domain-containing protein</fullName>
    </recommendedName>
</protein>
<dbReference type="PANTHER" id="PTHR11814">
    <property type="entry name" value="SULFATE TRANSPORTER"/>
    <property type="match status" value="1"/>
</dbReference>
<evidence type="ECO:0000256" key="3">
    <source>
        <dbReference type="ARBA" id="ARBA00022989"/>
    </source>
</evidence>
<dbReference type="Pfam" id="PF00916">
    <property type="entry name" value="Sulfate_transp"/>
    <property type="match status" value="1"/>
</dbReference>
<dbReference type="InterPro" id="IPR018045">
    <property type="entry name" value="S04_transporter_CS"/>
</dbReference>
<dbReference type="PROSITE" id="PS01130">
    <property type="entry name" value="SLC26A"/>
    <property type="match status" value="1"/>
</dbReference>
<feature type="transmembrane region" description="Helical" evidence="5">
    <location>
        <begin position="427"/>
        <end position="456"/>
    </location>
</feature>
<keyword evidence="2 5" id="KW-0812">Transmembrane</keyword>
<gene>
    <name evidence="7" type="ORF">RUM43_004517</name>
</gene>
<accession>A0AAN8XLL0</accession>
<keyword evidence="4 5" id="KW-0472">Membrane</keyword>
<feature type="transmembrane region" description="Helical" evidence="5">
    <location>
        <begin position="75"/>
        <end position="97"/>
    </location>
</feature>
<evidence type="ECO:0000259" key="6">
    <source>
        <dbReference type="Pfam" id="PF00916"/>
    </source>
</evidence>
<dbReference type="GO" id="GO:0016020">
    <property type="term" value="C:membrane"/>
    <property type="evidence" value="ECO:0007669"/>
    <property type="project" value="UniProtKB-SubCell"/>
</dbReference>
<evidence type="ECO:0000256" key="4">
    <source>
        <dbReference type="ARBA" id="ARBA00023136"/>
    </source>
</evidence>
<reference evidence="7 8" key="1">
    <citation type="submission" date="2023-10" db="EMBL/GenBank/DDBJ databases">
        <title>Genomes of two closely related lineages of the louse Polyplax serrata with different host specificities.</title>
        <authorList>
            <person name="Martinu J."/>
            <person name="Tarabai H."/>
            <person name="Stefka J."/>
            <person name="Hypsa V."/>
        </authorList>
    </citation>
    <scope>NUCLEOTIDE SEQUENCE [LARGE SCALE GENOMIC DNA]</scope>
    <source>
        <strain evidence="7">HR10_N</strain>
    </source>
</reference>
<dbReference type="CDD" id="cd07042">
    <property type="entry name" value="STAS_SulP_like_sulfate_transporter"/>
    <property type="match status" value="1"/>
</dbReference>
<evidence type="ECO:0000256" key="5">
    <source>
        <dbReference type="SAM" id="Phobius"/>
    </source>
</evidence>
<evidence type="ECO:0000256" key="1">
    <source>
        <dbReference type="ARBA" id="ARBA00004141"/>
    </source>
</evidence>
<dbReference type="AlphaFoldDB" id="A0AAN8XLL0"/>